<accession>A0ABR4DGC3</accession>
<name>A0ABR4DGC3_9PEZI</name>
<dbReference type="CDD" id="cd04275">
    <property type="entry name" value="ZnMc_pappalysin_like"/>
    <property type="match status" value="1"/>
</dbReference>
<evidence type="ECO:0000256" key="2">
    <source>
        <dbReference type="ARBA" id="ARBA00008721"/>
    </source>
</evidence>
<keyword evidence="13" id="KW-1185">Reference proteome</keyword>
<keyword evidence="5 10" id="KW-0732">Signal</keyword>
<evidence type="ECO:0000256" key="3">
    <source>
        <dbReference type="ARBA" id="ARBA00022670"/>
    </source>
</evidence>
<dbReference type="Pfam" id="PF05572">
    <property type="entry name" value="Peptidase_M43"/>
    <property type="match status" value="1"/>
</dbReference>
<reference evidence="12 13" key="1">
    <citation type="journal article" date="2024" name="Commun. Biol.">
        <title>Comparative genomic analysis of thermophilic fungi reveals convergent evolutionary adaptations and gene losses.</title>
        <authorList>
            <person name="Steindorff A.S."/>
            <person name="Aguilar-Pontes M.V."/>
            <person name="Robinson A.J."/>
            <person name="Andreopoulos B."/>
            <person name="LaButti K."/>
            <person name="Kuo A."/>
            <person name="Mondo S."/>
            <person name="Riley R."/>
            <person name="Otillar R."/>
            <person name="Haridas S."/>
            <person name="Lipzen A."/>
            <person name="Grimwood J."/>
            <person name="Schmutz J."/>
            <person name="Clum A."/>
            <person name="Reid I.D."/>
            <person name="Moisan M.C."/>
            <person name="Butler G."/>
            <person name="Nguyen T.T.M."/>
            <person name="Dewar K."/>
            <person name="Conant G."/>
            <person name="Drula E."/>
            <person name="Henrissat B."/>
            <person name="Hansel C."/>
            <person name="Singer S."/>
            <person name="Hutchinson M.I."/>
            <person name="de Vries R.P."/>
            <person name="Natvig D.O."/>
            <person name="Powell A.J."/>
            <person name="Tsang A."/>
            <person name="Grigoriev I.V."/>
        </authorList>
    </citation>
    <scope>NUCLEOTIDE SEQUENCE [LARGE SCALE GENOMIC DNA]</scope>
    <source>
        <strain evidence="12 13">ATCC 22073</strain>
    </source>
</reference>
<proteinExistence type="inferred from homology"/>
<dbReference type="InterPro" id="IPR008754">
    <property type="entry name" value="Peptidase_M43"/>
</dbReference>
<sequence length="287" mass="30685">MRFTLAFAAAAVQGVLAAPRPSDPNGAFGCGAPEPDAESLAAHKLFAIQEAAVAASGNMSIMATTTIDTYFHVVAASTSLSDGYVPDSALYKQLDVLNEAYAPHGYQFNLKEITRTINRQWAVDGNGYEMTMKRALRKGSYAALNVYFLKDLGSNLGYCYFPTSGAGAGTTTRIKDGCTVLYSTVPGGSNAKFNLGHTTTHEVGHWMGLYHTFQGGCNGVGDSVSDTPAQASASSGCPIGRDSCPNQPGVDPIHNYMDYSQDSCYEEFTPGQRARMQSFWQAYRAGK</sequence>
<feature type="chain" id="PRO_5046382119" description="Peptidase M43 pregnancy-associated plasma-A domain-containing protein" evidence="10">
    <location>
        <begin position="18"/>
        <end position="287"/>
    </location>
</feature>
<dbReference type="Proteomes" id="UP001600064">
    <property type="component" value="Unassembled WGS sequence"/>
</dbReference>
<protein>
    <recommendedName>
        <fullName evidence="11">Peptidase M43 pregnancy-associated plasma-A domain-containing protein</fullName>
    </recommendedName>
</protein>
<dbReference type="Gene3D" id="3.40.390.10">
    <property type="entry name" value="Collagenase (Catalytic Domain)"/>
    <property type="match status" value="1"/>
</dbReference>
<keyword evidence="3" id="KW-0645">Protease</keyword>
<evidence type="ECO:0000256" key="8">
    <source>
        <dbReference type="ARBA" id="ARBA00023049"/>
    </source>
</evidence>
<feature type="domain" description="Peptidase M43 pregnancy-associated plasma-A" evidence="11">
    <location>
        <begin position="144"/>
        <end position="279"/>
    </location>
</feature>
<feature type="signal peptide" evidence="10">
    <location>
        <begin position="1"/>
        <end position="17"/>
    </location>
</feature>
<evidence type="ECO:0000256" key="5">
    <source>
        <dbReference type="ARBA" id="ARBA00022729"/>
    </source>
</evidence>
<comment type="caution">
    <text evidence="12">The sequence shown here is derived from an EMBL/GenBank/DDBJ whole genome shotgun (WGS) entry which is preliminary data.</text>
</comment>
<evidence type="ECO:0000313" key="13">
    <source>
        <dbReference type="Proteomes" id="UP001600064"/>
    </source>
</evidence>
<dbReference type="RefSeq" id="XP_070867944.1">
    <property type="nucleotide sequence ID" value="XM_071010514.1"/>
</dbReference>
<keyword evidence="8" id="KW-0482">Metalloprotease</keyword>
<evidence type="ECO:0000256" key="10">
    <source>
        <dbReference type="SAM" id="SignalP"/>
    </source>
</evidence>
<keyword evidence="7" id="KW-0862">Zinc</keyword>
<keyword evidence="9" id="KW-1015">Disulfide bond</keyword>
<keyword evidence="6" id="KW-0378">Hydrolase</keyword>
<comment type="similarity">
    <text evidence="2">Belongs to the peptidase M43B family.</text>
</comment>
<dbReference type="PANTHER" id="PTHR47466:SF1">
    <property type="entry name" value="METALLOPROTEASE MEP1 (AFU_ORTHOLOGUE AFUA_1G07730)-RELATED"/>
    <property type="match status" value="1"/>
</dbReference>
<evidence type="ECO:0000256" key="9">
    <source>
        <dbReference type="ARBA" id="ARBA00023157"/>
    </source>
</evidence>
<keyword evidence="4" id="KW-0479">Metal-binding</keyword>
<dbReference type="GeneID" id="98125158"/>
<dbReference type="EMBL" id="JAZGUE010000003">
    <property type="protein sequence ID" value="KAL2269220.1"/>
    <property type="molecule type" value="Genomic_DNA"/>
</dbReference>
<dbReference type="InterPro" id="IPR024079">
    <property type="entry name" value="MetalloPept_cat_dom_sf"/>
</dbReference>
<evidence type="ECO:0000256" key="6">
    <source>
        <dbReference type="ARBA" id="ARBA00022801"/>
    </source>
</evidence>
<dbReference type="SUPFAM" id="SSF55486">
    <property type="entry name" value="Metalloproteases ('zincins'), catalytic domain"/>
    <property type="match status" value="1"/>
</dbReference>
<evidence type="ECO:0000256" key="4">
    <source>
        <dbReference type="ARBA" id="ARBA00022723"/>
    </source>
</evidence>
<evidence type="ECO:0000313" key="12">
    <source>
        <dbReference type="EMBL" id="KAL2269220.1"/>
    </source>
</evidence>
<organism evidence="12 13">
    <name type="scientific">Remersonia thermophila</name>
    <dbReference type="NCBI Taxonomy" id="72144"/>
    <lineage>
        <taxon>Eukaryota</taxon>
        <taxon>Fungi</taxon>
        <taxon>Dikarya</taxon>
        <taxon>Ascomycota</taxon>
        <taxon>Pezizomycotina</taxon>
        <taxon>Sordariomycetes</taxon>
        <taxon>Sordariomycetidae</taxon>
        <taxon>Sordariales</taxon>
        <taxon>Sordariales incertae sedis</taxon>
        <taxon>Remersonia</taxon>
    </lineage>
</organism>
<dbReference type="PANTHER" id="PTHR47466">
    <property type="match status" value="1"/>
</dbReference>
<evidence type="ECO:0000256" key="7">
    <source>
        <dbReference type="ARBA" id="ARBA00022833"/>
    </source>
</evidence>
<evidence type="ECO:0000259" key="11">
    <source>
        <dbReference type="Pfam" id="PF05572"/>
    </source>
</evidence>
<gene>
    <name evidence="12" type="ORF">VTJ83DRAFT_4066</name>
</gene>
<comment type="function">
    <text evidence="1">Secreted metalloproteinase that allows assimilation of proteinaceous substrates.</text>
</comment>
<evidence type="ECO:0000256" key="1">
    <source>
        <dbReference type="ARBA" id="ARBA00003174"/>
    </source>
</evidence>